<dbReference type="STRING" id="391625.PPSIR1_26348"/>
<keyword evidence="6" id="KW-1185">Reference proteome</keyword>
<dbReference type="PROSITE" id="PS00135">
    <property type="entry name" value="TRYPSIN_SER"/>
    <property type="match status" value="1"/>
</dbReference>
<dbReference type="SUPFAM" id="SSF50494">
    <property type="entry name" value="Trypsin-like serine proteases"/>
    <property type="match status" value="1"/>
</dbReference>
<dbReference type="GO" id="GO:0004252">
    <property type="term" value="F:serine-type endopeptidase activity"/>
    <property type="evidence" value="ECO:0007669"/>
    <property type="project" value="InterPro"/>
</dbReference>
<comment type="caution">
    <text evidence="5">The sequence shown here is derived from an EMBL/GenBank/DDBJ whole genome shotgun (WGS) entry which is preliminary data.</text>
</comment>
<feature type="chain" id="PRO_5002695291" evidence="3">
    <location>
        <begin position="24"/>
        <end position="398"/>
    </location>
</feature>
<dbReference type="AlphaFoldDB" id="A6G9Y0"/>
<name>A6G9Y0_9BACT</name>
<evidence type="ECO:0000256" key="2">
    <source>
        <dbReference type="SAM" id="MobiDB-lite"/>
    </source>
</evidence>
<dbReference type="Proteomes" id="UP000005801">
    <property type="component" value="Unassembled WGS sequence"/>
</dbReference>
<dbReference type="InterPro" id="IPR001254">
    <property type="entry name" value="Trypsin_dom"/>
</dbReference>
<accession>A6G9Y0</accession>
<dbReference type="InterPro" id="IPR009003">
    <property type="entry name" value="Peptidase_S1_PA"/>
</dbReference>
<feature type="signal peptide" evidence="3">
    <location>
        <begin position="1"/>
        <end position="23"/>
    </location>
</feature>
<evidence type="ECO:0000256" key="1">
    <source>
        <dbReference type="ARBA" id="ARBA00023157"/>
    </source>
</evidence>
<feature type="compositionally biased region" description="Gly residues" evidence="2">
    <location>
        <begin position="347"/>
        <end position="356"/>
    </location>
</feature>
<dbReference type="Gene3D" id="2.40.10.10">
    <property type="entry name" value="Trypsin-like serine proteases"/>
    <property type="match status" value="1"/>
</dbReference>
<protein>
    <submittedName>
        <fullName evidence="5">Peptidase, S1 (Chymotrypsin) family protein</fullName>
    </submittedName>
</protein>
<dbReference type="PRINTS" id="PR00722">
    <property type="entry name" value="CHYMOTRYPSIN"/>
</dbReference>
<sequence length="398" mass="39908">MASMSAALLLVLPALFTCFGPGAGVEPELAKPTGIVNGDTTQTCGWPTVVALNGCSGTLIHPRAISTAQHCGQPSSVHFGPTANGQGQDVGVVACVGTGSQDAMICELATEVTDLPVTPVLYGCELDDLMTVGADVIVAGFGDTSYGAGQFGTKRWIPQTITTVEPARVIIGNPGDPQSPCAGDSGGPVFVQAADGGWRTIGTLLGGTTGIPCNSAAQYMRLDLVVPHFESERGIDITPCFDAETGDWEPGEGCGGFFSGDHTHEGSWASWCSDVPVSGPSETCGSNGGGGEESGEESGSEESGGEESGGEESGSEESGGEESGGESGEDSGGDELGDDGDDELGGDESGGTGEGGADLDEGSCACAAADDRRARGSSGLLALVVVGLGFSRRARRGR</sequence>
<dbReference type="SMART" id="SM00020">
    <property type="entry name" value="Tryp_SPc"/>
    <property type="match status" value="1"/>
</dbReference>
<dbReference type="EMBL" id="ABCS01000048">
    <property type="protein sequence ID" value="EDM77305.1"/>
    <property type="molecule type" value="Genomic_DNA"/>
</dbReference>
<evidence type="ECO:0000256" key="3">
    <source>
        <dbReference type="SAM" id="SignalP"/>
    </source>
</evidence>
<dbReference type="GO" id="GO:0006508">
    <property type="term" value="P:proteolysis"/>
    <property type="evidence" value="ECO:0007669"/>
    <property type="project" value="InterPro"/>
</dbReference>
<feature type="domain" description="Peptidase S1" evidence="4">
    <location>
        <begin position="35"/>
        <end position="248"/>
    </location>
</feature>
<reference evidence="5 6" key="1">
    <citation type="submission" date="2007-06" db="EMBL/GenBank/DDBJ databases">
        <authorList>
            <person name="Shimkets L."/>
            <person name="Ferriera S."/>
            <person name="Johnson J."/>
            <person name="Kravitz S."/>
            <person name="Beeson K."/>
            <person name="Sutton G."/>
            <person name="Rogers Y.-H."/>
            <person name="Friedman R."/>
            <person name="Frazier M."/>
            <person name="Venter J.C."/>
        </authorList>
    </citation>
    <scope>NUCLEOTIDE SEQUENCE [LARGE SCALE GENOMIC DNA]</scope>
    <source>
        <strain evidence="5 6">SIR-1</strain>
    </source>
</reference>
<dbReference type="InterPro" id="IPR043504">
    <property type="entry name" value="Peptidase_S1_PA_chymotrypsin"/>
</dbReference>
<feature type="region of interest" description="Disordered" evidence="2">
    <location>
        <begin position="273"/>
        <end position="362"/>
    </location>
</feature>
<dbReference type="InterPro" id="IPR001314">
    <property type="entry name" value="Peptidase_S1A"/>
</dbReference>
<dbReference type="InterPro" id="IPR033116">
    <property type="entry name" value="TRYPSIN_SER"/>
</dbReference>
<evidence type="ECO:0000313" key="6">
    <source>
        <dbReference type="Proteomes" id="UP000005801"/>
    </source>
</evidence>
<keyword evidence="1" id="KW-1015">Disulfide bond</keyword>
<keyword evidence="3" id="KW-0732">Signal</keyword>
<evidence type="ECO:0000259" key="4">
    <source>
        <dbReference type="PROSITE" id="PS50240"/>
    </source>
</evidence>
<proteinExistence type="predicted"/>
<dbReference type="eggNOG" id="COG5640">
    <property type="taxonomic scope" value="Bacteria"/>
</dbReference>
<gene>
    <name evidence="5" type="ORF">PPSIR1_26348</name>
</gene>
<evidence type="ECO:0000313" key="5">
    <source>
        <dbReference type="EMBL" id="EDM77305.1"/>
    </source>
</evidence>
<dbReference type="PROSITE" id="PS50240">
    <property type="entry name" value="TRYPSIN_DOM"/>
    <property type="match status" value="1"/>
</dbReference>
<organism evidence="5 6">
    <name type="scientific">Plesiocystis pacifica SIR-1</name>
    <dbReference type="NCBI Taxonomy" id="391625"/>
    <lineage>
        <taxon>Bacteria</taxon>
        <taxon>Pseudomonadati</taxon>
        <taxon>Myxococcota</taxon>
        <taxon>Polyangia</taxon>
        <taxon>Nannocystales</taxon>
        <taxon>Nannocystaceae</taxon>
        <taxon>Plesiocystis</taxon>
    </lineage>
</organism>
<feature type="compositionally biased region" description="Acidic residues" evidence="2">
    <location>
        <begin position="293"/>
        <end position="346"/>
    </location>
</feature>
<dbReference type="Pfam" id="PF00089">
    <property type="entry name" value="Trypsin"/>
    <property type="match status" value="1"/>
</dbReference>